<evidence type="ECO:0000313" key="2">
    <source>
        <dbReference type="Proteomes" id="UP000266188"/>
    </source>
</evidence>
<proteinExistence type="predicted"/>
<comment type="caution">
    <text evidence="1">The sequence shown here is derived from an EMBL/GenBank/DDBJ whole genome shotgun (WGS) entry which is preliminary data.</text>
</comment>
<evidence type="ECO:0000313" key="1">
    <source>
        <dbReference type="EMBL" id="RJE27108.1"/>
    </source>
</evidence>
<gene>
    <name evidence="1" type="ORF">PHISCL_00575</name>
</gene>
<accession>A0A3A2ZVD2</accession>
<reference evidence="2" key="1">
    <citation type="submission" date="2017-02" db="EMBL/GenBank/DDBJ databases">
        <authorList>
            <person name="Tafer H."/>
            <person name="Lopandic K."/>
        </authorList>
    </citation>
    <scope>NUCLEOTIDE SEQUENCE [LARGE SCALE GENOMIC DNA]</scope>
    <source>
        <strain evidence="2">CBS 366.77</strain>
    </source>
</reference>
<dbReference type="Proteomes" id="UP000266188">
    <property type="component" value="Unassembled WGS sequence"/>
</dbReference>
<organism evidence="1 2">
    <name type="scientific">Aspergillus sclerotialis</name>
    <dbReference type="NCBI Taxonomy" id="2070753"/>
    <lineage>
        <taxon>Eukaryota</taxon>
        <taxon>Fungi</taxon>
        <taxon>Dikarya</taxon>
        <taxon>Ascomycota</taxon>
        <taxon>Pezizomycotina</taxon>
        <taxon>Eurotiomycetes</taxon>
        <taxon>Eurotiomycetidae</taxon>
        <taxon>Eurotiales</taxon>
        <taxon>Aspergillaceae</taxon>
        <taxon>Aspergillus</taxon>
        <taxon>Aspergillus subgen. Polypaecilum</taxon>
    </lineage>
</organism>
<dbReference type="EMBL" id="MVGC01000009">
    <property type="protein sequence ID" value="RJE27108.1"/>
    <property type="molecule type" value="Genomic_DNA"/>
</dbReference>
<name>A0A3A2ZVD2_9EURO</name>
<protein>
    <submittedName>
        <fullName evidence="1">Uncharacterized protein</fullName>
    </submittedName>
</protein>
<keyword evidence="2" id="KW-1185">Reference proteome</keyword>
<sequence length="61" mass="6805">MEEKKDQNGLTRHVDCTNNDIQSGMSRNLATLDDEILRAQGHEAVLKRSFSLLSSLGLAFE</sequence>
<dbReference type="AlphaFoldDB" id="A0A3A2ZVD2"/>